<sequence>MTSGSADGLSQDLEAAGVRTRRVRPAAFAETIADLAVGPAVGVALTDLPVSLEETPVTVDPTPAELDDATVGVTPASLCIADYGSLVLPGTADGAELVSLFVEDHVAVLRESDVVGEMEAAFEAFDADPETARGSRIVATGPSATADMGALVEGAHGPKTVTAVVLEGE</sequence>
<accession>A0ABD5Y6P6</accession>
<organism evidence="2 3">
    <name type="scientific">Halosimplex aquaticum</name>
    <dbReference type="NCBI Taxonomy" id="3026162"/>
    <lineage>
        <taxon>Archaea</taxon>
        <taxon>Methanobacteriati</taxon>
        <taxon>Methanobacteriota</taxon>
        <taxon>Stenosarchaea group</taxon>
        <taxon>Halobacteria</taxon>
        <taxon>Halobacteriales</taxon>
        <taxon>Haloarculaceae</taxon>
        <taxon>Halosimplex</taxon>
    </lineage>
</organism>
<dbReference type="PANTHER" id="PTHR43682:SF1">
    <property type="entry name" value="LACTATE UTILIZATION PROTEIN C"/>
    <property type="match status" value="1"/>
</dbReference>
<evidence type="ECO:0000313" key="3">
    <source>
        <dbReference type="Proteomes" id="UP001596432"/>
    </source>
</evidence>
<comment type="caution">
    <text evidence="2">The sequence shown here is derived from an EMBL/GenBank/DDBJ whole genome shotgun (WGS) entry which is preliminary data.</text>
</comment>
<dbReference type="EMBL" id="JBHTAS010000001">
    <property type="protein sequence ID" value="MFC7141538.1"/>
    <property type="molecule type" value="Genomic_DNA"/>
</dbReference>
<dbReference type="Gene3D" id="3.40.50.10420">
    <property type="entry name" value="NagB/RpiA/CoA transferase-like"/>
    <property type="match status" value="1"/>
</dbReference>
<dbReference type="InterPro" id="IPR037171">
    <property type="entry name" value="NagB/RpiA_transferase-like"/>
</dbReference>
<dbReference type="AlphaFoldDB" id="A0ABD5Y6P6"/>
<evidence type="ECO:0000259" key="1">
    <source>
        <dbReference type="Pfam" id="PF02589"/>
    </source>
</evidence>
<dbReference type="RefSeq" id="WP_274322619.1">
    <property type="nucleotide sequence ID" value="NZ_CP118158.1"/>
</dbReference>
<dbReference type="SUPFAM" id="SSF100950">
    <property type="entry name" value="NagB/RpiA/CoA transferase-like"/>
    <property type="match status" value="1"/>
</dbReference>
<dbReference type="PANTHER" id="PTHR43682">
    <property type="entry name" value="LACTATE UTILIZATION PROTEIN C"/>
    <property type="match status" value="1"/>
</dbReference>
<dbReference type="GeneID" id="78821854"/>
<keyword evidence="3" id="KW-1185">Reference proteome</keyword>
<name>A0ABD5Y6P6_9EURY</name>
<dbReference type="Pfam" id="PF02589">
    <property type="entry name" value="LUD_dom"/>
    <property type="match status" value="1"/>
</dbReference>
<reference evidence="2 3" key="1">
    <citation type="journal article" date="2019" name="Int. J. Syst. Evol. Microbiol.">
        <title>The Global Catalogue of Microorganisms (GCM) 10K type strain sequencing project: providing services to taxonomists for standard genome sequencing and annotation.</title>
        <authorList>
            <consortium name="The Broad Institute Genomics Platform"/>
            <consortium name="The Broad Institute Genome Sequencing Center for Infectious Disease"/>
            <person name="Wu L."/>
            <person name="Ma J."/>
        </authorList>
    </citation>
    <scope>NUCLEOTIDE SEQUENCE [LARGE SCALE GENOMIC DNA]</scope>
    <source>
        <strain evidence="2 3">XZYJT29</strain>
    </source>
</reference>
<dbReference type="InterPro" id="IPR024185">
    <property type="entry name" value="FTHF_cligase-like_sf"/>
</dbReference>
<dbReference type="InterPro" id="IPR003741">
    <property type="entry name" value="LUD_dom"/>
</dbReference>
<protein>
    <submittedName>
        <fullName evidence="2">LUD domain-containing protein</fullName>
    </submittedName>
</protein>
<evidence type="ECO:0000313" key="2">
    <source>
        <dbReference type="EMBL" id="MFC7141538.1"/>
    </source>
</evidence>
<feature type="domain" description="LUD" evidence="1">
    <location>
        <begin position="64"/>
        <end position="165"/>
    </location>
</feature>
<gene>
    <name evidence="2" type="ORF">ACFQMA_17080</name>
</gene>
<dbReference type="Proteomes" id="UP001596432">
    <property type="component" value="Unassembled WGS sequence"/>
</dbReference>
<proteinExistence type="predicted"/>